<evidence type="ECO:0000256" key="7">
    <source>
        <dbReference type="ARBA" id="ARBA00022519"/>
    </source>
</evidence>
<proteinExistence type="inferred from homology"/>
<comment type="caution">
    <text evidence="13">The sequence shown here is derived from an EMBL/GenBank/DDBJ whole genome shotgun (WGS) entry which is preliminary data.</text>
</comment>
<name>A0A6A7Y0N7_9HYPH</name>
<gene>
    <name evidence="13" type="primary">ccmD</name>
    <name evidence="13" type="ORF">F0357_07470</name>
</gene>
<dbReference type="GO" id="GO:0005886">
    <property type="term" value="C:plasma membrane"/>
    <property type="evidence" value="ECO:0007669"/>
    <property type="project" value="UniProtKB-SubCell"/>
</dbReference>
<comment type="subcellular location">
    <subcellularLocation>
        <location evidence="2 12">Cell inner membrane</location>
        <topology evidence="2 12">Single-pass membrane protein</topology>
    </subcellularLocation>
</comment>
<keyword evidence="6 12" id="KW-1003">Cell membrane</keyword>
<evidence type="ECO:0000256" key="4">
    <source>
        <dbReference type="ARBA" id="ARBA00016461"/>
    </source>
</evidence>
<keyword evidence="8 12" id="KW-0812">Transmembrane</keyword>
<evidence type="ECO:0000256" key="10">
    <source>
        <dbReference type="ARBA" id="ARBA00022989"/>
    </source>
</evidence>
<accession>A0A6A7Y0N7</accession>
<dbReference type="AlphaFoldDB" id="A0A6A7Y0N7"/>
<evidence type="ECO:0000256" key="1">
    <source>
        <dbReference type="ARBA" id="ARBA00002442"/>
    </source>
</evidence>
<evidence type="ECO:0000256" key="8">
    <source>
        <dbReference type="ARBA" id="ARBA00022692"/>
    </source>
</evidence>
<keyword evidence="10 12" id="KW-1133">Transmembrane helix</keyword>
<evidence type="ECO:0000256" key="6">
    <source>
        <dbReference type="ARBA" id="ARBA00022475"/>
    </source>
</evidence>
<evidence type="ECO:0000313" key="14">
    <source>
        <dbReference type="Proteomes" id="UP000332515"/>
    </source>
</evidence>
<comment type="similarity">
    <text evidence="3 12">Belongs to the CcmD/CycX/HelD family.</text>
</comment>
<feature type="transmembrane region" description="Helical" evidence="12">
    <location>
        <begin position="12"/>
        <end position="31"/>
    </location>
</feature>
<dbReference type="Proteomes" id="UP000332515">
    <property type="component" value="Unassembled WGS sequence"/>
</dbReference>
<evidence type="ECO:0000256" key="12">
    <source>
        <dbReference type="RuleBase" id="RU363101"/>
    </source>
</evidence>
<dbReference type="Pfam" id="PF04995">
    <property type="entry name" value="CcmD"/>
    <property type="match status" value="1"/>
</dbReference>
<dbReference type="GO" id="GO:0015886">
    <property type="term" value="P:heme transport"/>
    <property type="evidence" value="ECO:0007669"/>
    <property type="project" value="InterPro"/>
</dbReference>
<reference evidence="13 14" key="1">
    <citation type="submission" date="2019-09" db="EMBL/GenBank/DDBJ databases">
        <title>Segnochrobactrum spirostomi gen. nov., sp. nov., isolated from the ciliate Spirostomum cf. yagiui and description of a novel family, Segnochrobactraceae fam. nov. within the order Rhizobiales of the class Alphaproteobacteria.</title>
        <authorList>
            <person name="Akter S."/>
            <person name="Shazib S.U.A."/>
            <person name="Shin M.K."/>
        </authorList>
    </citation>
    <scope>NUCLEOTIDE SEQUENCE [LARGE SCALE GENOMIC DNA]</scope>
    <source>
        <strain evidence="13 14">Sp-1</strain>
    </source>
</reference>
<dbReference type="GO" id="GO:0017004">
    <property type="term" value="P:cytochrome complex assembly"/>
    <property type="evidence" value="ECO:0007669"/>
    <property type="project" value="UniProtKB-KW"/>
</dbReference>
<protein>
    <recommendedName>
        <fullName evidence="4 12">Heme exporter protein D</fullName>
    </recommendedName>
</protein>
<evidence type="ECO:0000256" key="2">
    <source>
        <dbReference type="ARBA" id="ARBA00004377"/>
    </source>
</evidence>
<evidence type="ECO:0000313" key="13">
    <source>
        <dbReference type="EMBL" id="MQT12504.1"/>
    </source>
</evidence>
<keyword evidence="7 12" id="KW-0997">Cell inner membrane</keyword>
<dbReference type="RefSeq" id="WP_153479761.1">
    <property type="nucleotide sequence ID" value="NZ_VWNA01000001.1"/>
</dbReference>
<dbReference type="EMBL" id="VWNA01000001">
    <property type="protein sequence ID" value="MQT12504.1"/>
    <property type="molecule type" value="Genomic_DNA"/>
</dbReference>
<dbReference type="NCBIfam" id="TIGR03141">
    <property type="entry name" value="cytochro_ccmD"/>
    <property type="match status" value="1"/>
</dbReference>
<evidence type="ECO:0000256" key="9">
    <source>
        <dbReference type="ARBA" id="ARBA00022748"/>
    </source>
</evidence>
<dbReference type="InterPro" id="IPR007078">
    <property type="entry name" value="Haem_export_protD_CcmD"/>
</dbReference>
<keyword evidence="9 12" id="KW-0201">Cytochrome c-type biogenesis</keyword>
<organism evidence="13 14">
    <name type="scientific">Segnochrobactrum spirostomi</name>
    <dbReference type="NCBI Taxonomy" id="2608987"/>
    <lineage>
        <taxon>Bacteria</taxon>
        <taxon>Pseudomonadati</taxon>
        <taxon>Pseudomonadota</taxon>
        <taxon>Alphaproteobacteria</taxon>
        <taxon>Hyphomicrobiales</taxon>
        <taxon>Segnochrobactraceae</taxon>
        <taxon>Segnochrobactrum</taxon>
    </lineage>
</organism>
<keyword evidence="5 12" id="KW-0813">Transport</keyword>
<evidence type="ECO:0000256" key="3">
    <source>
        <dbReference type="ARBA" id="ARBA00008741"/>
    </source>
</evidence>
<comment type="function">
    <text evidence="1 12">Required for the export of heme to the periplasm for the biogenesis of c-type cytochromes.</text>
</comment>
<keyword evidence="14" id="KW-1185">Reference proteome</keyword>
<sequence>MFGLGPHAGFIVAAYAAVAVTLVVTIGKIVLDYRALGRRIRTLEARGVKRRSEGGR</sequence>
<keyword evidence="11 12" id="KW-0472">Membrane</keyword>
<evidence type="ECO:0000256" key="11">
    <source>
        <dbReference type="ARBA" id="ARBA00023136"/>
    </source>
</evidence>
<evidence type="ECO:0000256" key="5">
    <source>
        <dbReference type="ARBA" id="ARBA00022448"/>
    </source>
</evidence>